<dbReference type="RefSeq" id="WP_185535717.1">
    <property type="nucleotide sequence ID" value="NZ_JAARXI010000004.1"/>
</dbReference>
<keyword evidence="2" id="KW-0808">Transferase</keyword>
<keyword evidence="7" id="KW-0051">Antiviral defense</keyword>
<dbReference type="PANTHER" id="PTHR34047">
    <property type="entry name" value="NUCLEAR INTRON MATURASE 1, MITOCHONDRIAL-RELATED"/>
    <property type="match status" value="1"/>
</dbReference>
<reference evidence="11 12" key="1">
    <citation type="submission" date="2020-03" db="EMBL/GenBank/DDBJ databases">
        <title>Soil Listeria distribution.</title>
        <authorList>
            <person name="Liao J."/>
            <person name="Wiedmann M."/>
        </authorList>
    </citation>
    <scope>NUCLEOTIDE SEQUENCE [LARGE SCALE GENOMIC DNA]</scope>
    <source>
        <strain evidence="11 12">FSL L7-0360</strain>
    </source>
</reference>
<comment type="catalytic activity">
    <reaction evidence="9">
        <text>DNA(n) + a 2'-deoxyribonucleoside 5'-triphosphate = DNA(n+1) + diphosphate</text>
        <dbReference type="Rhea" id="RHEA:22508"/>
        <dbReference type="Rhea" id="RHEA-COMP:17339"/>
        <dbReference type="Rhea" id="RHEA-COMP:17340"/>
        <dbReference type="ChEBI" id="CHEBI:33019"/>
        <dbReference type="ChEBI" id="CHEBI:61560"/>
        <dbReference type="ChEBI" id="CHEBI:173112"/>
        <dbReference type="EC" id="2.7.7.49"/>
    </reaction>
</comment>
<dbReference type="InterPro" id="IPR053543">
    <property type="entry name" value="Bacterial_RT"/>
</dbReference>
<dbReference type="PANTHER" id="PTHR34047:SF7">
    <property type="entry name" value="RNA-DIRECTED DNA POLYMERASE"/>
    <property type="match status" value="1"/>
</dbReference>
<evidence type="ECO:0000256" key="3">
    <source>
        <dbReference type="ARBA" id="ARBA00022695"/>
    </source>
</evidence>
<keyword evidence="4" id="KW-0479">Metal-binding</keyword>
<evidence type="ECO:0000259" key="10">
    <source>
        <dbReference type="PROSITE" id="PS50878"/>
    </source>
</evidence>
<evidence type="ECO:0000256" key="9">
    <source>
        <dbReference type="ARBA" id="ARBA00048173"/>
    </source>
</evidence>
<organism evidence="11 12">
    <name type="scientific">Listeria booriae</name>
    <dbReference type="NCBI Taxonomy" id="1552123"/>
    <lineage>
        <taxon>Bacteria</taxon>
        <taxon>Bacillati</taxon>
        <taxon>Bacillota</taxon>
        <taxon>Bacilli</taxon>
        <taxon>Bacillales</taxon>
        <taxon>Listeriaceae</taxon>
        <taxon>Listeria</taxon>
    </lineage>
</organism>
<gene>
    <name evidence="11" type="ORF">HCB06_09120</name>
</gene>
<dbReference type="SUPFAM" id="SSF56672">
    <property type="entry name" value="DNA/RNA polymerases"/>
    <property type="match status" value="1"/>
</dbReference>
<dbReference type="EC" id="2.7.7.49" evidence="1"/>
<evidence type="ECO:0000313" key="12">
    <source>
        <dbReference type="Proteomes" id="UP000529446"/>
    </source>
</evidence>
<dbReference type="GO" id="GO:0003964">
    <property type="term" value="F:RNA-directed DNA polymerase activity"/>
    <property type="evidence" value="ECO:0007669"/>
    <property type="project" value="UniProtKB-KW"/>
</dbReference>
<evidence type="ECO:0000256" key="8">
    <source>
        <dbReference type="ARBA" id="ARBA00034120"/>
    </source>
</evidence>
<dbReference type="EMBL" id="JAARXI010000004">
    <property type="protein sequence ID" value="MBC2116769.1"/>
    <property type="molecule type" value="Genomic_DNA"/>
</dbReference>
<protein>
    <recommendedName>
        <fullName evidence="1">RNA-directed DNA polymerase</fullName>
        <ecNumber evidence="1">2.7.7.49</ecNumber>
    </recommendedName>
</protein>
<dbReference type="AlphaFoldDB" id="A0A7X1CYY9"/>
<evidence type="ECO:0000256" key="5">
    <source>
        <dbReference type="ARBA" id="ARBA00022842"/>
    </source>
</evidence>
<evidence type="ECO:0000256" key="6">
    <source>
        <dbReference type="ARBA" id="ARBA00022918"/>
    </source>
</evidence>
<name>A0A7X1CYY9_9LIST</name>
<dbReference type="InterPro" id="IPR000477">
    <property type="entry name" value="RT_dom"/>
</dbReference>
<evidence type="ECO:0000256" key="4">
    <source>
        <dbReference type="ARBA" id="ARBA00022723"/>
    </source>
</evidence>
<dbReference type="CDD" id="cd03487">
    <property type="entry name" value="RT_Bac_retron_II"/>
    <property type="match status" value="1"/>
</dbReference>
<proteinExistence type="inferred from homology"/>
<evidence type="ECO:0000313" key="11">
    <source>
        <dbReference type="EMBL" id="MBC2116769.1"/>
    </source>
</evidence>
<dbReference type="PRINTS" id="PR00866">
    <property type="entry name" value="RNADNAPOLMS"/>
</dbReference>
<dbReference type="Pfam" id="PF00078">
    <property type="entry name" value="RVT_1"/>
    <property type="match status" value="1"/>
</dbReference>
<keyword evidence="3" id="KW-0548">Nucleotidyltransferase</keyword>
<keyword evidence="6 11" id="KW-0695">RNA-directed DNA polymerase</keyword>
<evidence type="ECO:0000256" key="7">
    <source>
        <dbReference type="ARBA" id="ARBA00023118"/>
    </source>
</evidence>
<evidence type="ECO:0000256" key="1">
    <source>
        <dbReference type="ARBA" id="ARBA00012493"/>
    </source>
</evidence>
<dbReference type="PROSITE" id="PS50878">
    <property type="entry name" value="RT_POL"/>
    <property type="match status" value="1"/>
</dbReference>
<dbReference type="InterPro" id="IPR051083">
    <property type="entry name" value="GrpII_Intron_Splice-Mob/Def"/>
</dbReference>
<evidence type="ECO:0000256" key="2">
    <source>
        <dbReference type="ARBA" id="ARBA00022679"/>
    </source>
</evidence>
<dbReference type="Proteomes" id="UP000529446">
    <property type="component" value="Unassembled WGS sequence"/>
</dbReference>
<comment type="similarity">
    <text evidence="8">Belongs to the bacterial reverse transcriptase family.</text>
</comment>
<comment type="caution">
    <text evidence="11">The sequence shown here is derived from an EMBL/GenBank/DDBJ whole genome shotgun (WGS) entry which is preliminary data.</text>
</comment>
<feature type="domain" description="Reverse transcriptase" evidence="10">
    <location>
        <begin position="23"/>
        <end position="249"/>
    </location>
</feature>
<dbReference type="InterPro" id="IPR043502">
    <property type="entry name" value="DNA/RNA_pol_sf"/>
</dbReference>
<dbReference type="GO" id="GO:0051607">
    <property type="term" value="P:defense response to virus"/>
    <property type="evidence" value="ECO:0007669"/>
    <property type="project" value="UniProtKB-KW"/>
</dbReference>
<keyword evidence="5" id="KW-0460">Magnesium</keyword>
<sequence>MGSFENIKTRGDLAGLLNIPSSKLSYILYIKKIENLYSSFKLPKKSGGHRVINSPEEDLKDIQKSLAKFLSRQQKIIWDARGINQNISHAFIEGKNIISNAENHMNKRFILNVDLEDFFDSFHFGRVRGFFAQNRDFRFPIDIATIIAQISCYNRTLPQGAPSSPIITNLICNILDIRLLKISKKYRVNYTRYADDLTFSTNDRSFSDKYMKFLVEISLEIKHAGFMINNKKTRLQLKDSRQEVTGLIVNKKVNVKKEYYKKTRAMADNLYRHKTFDIDGKPGTINKLEGRFSFINQLDRRNNEINRKRVELTQKSNSRHCLNTREKGYQYFLFYKYFFACPKPTIITEGKTDIRYLKAALKNLYLEFPKLIERKADGTFEFKVSFLRKTKRLKYFMELQLDGADTLKNIYNFYNEKGRQPNLSKYFEMKSKTKPDNPVIMVFDNEISNKNKPLYTFTNYASTQPESKQMLMKNLSINITNNLFLLTHQLVGQRTECEIEDLFNKKALDTKLDGKSFSKNPDTKQEYGKEYFSSYVLKNYQNIEFDNFRPMLQALNSIIESYSKG</sequence>
<accession>A0A7X1CYY9</accession>
<dbReference type="GO" id="GO:0003723">
    <property type="term" value="F:RNA binding"/>
    <property type="evidence" value="ECO:0007669"/>
    <property type="project" value="InterPro"/>
</dbReference>
<dbReference type="GO" id="GO:0046872">
    <property type="term" value="F:metal ion binding"/>
    <property type="evidence" value="ECO:0007669"/>
    <property type="project" value="UniProtKB-KW"/>
</dbReference>
<dbReference type="InterPro" id="IPR000123">
    <property type="entry name" value="Reverse_transcriptase_msDNA"/>
</dbReference>
<dbReference type="NCBIfam" id="NF038237">
    <property type="entry name" value="retron_Ec67_fus"/>
    <property type="match status" value="1"/>
</dbReference>